<dbReference type="OrthoDB" id="1658288at2759"/>
<keyword evidence="6" id="KW-1185">Reference proteome</keyword>
<dbReference type="GO" id="GO:0005871">
    <property type="term" value="C:kinesin complex"/>
    <property type="evidence" value="ECO:0007669"/>
    <property type="project" value="InterPro"/>
</dbReference>
<accession>A0A433D685</accession>
<evidence type="ECO:0000256" key="2">
    <source>
        <dbReference type="ARBA" id="ARBA00022490"/>
    </source>
</evidence>
<dbReference type="Pfam" id="PF13424">
    <property type="entry name" value="TPR_12"/>
    <property type="match status" value="1"/>
</dbReference>
<dbReference type="AlphaFoldDB" id="A0A433D685"/>
<dbReference type="InterPro" id="IPR011990">
    <property type="entry name" value="TPR-like_helical_dom_sf"/>
</dbReference>
<keyword evidence="2" id="KW-0963">Cytoplasm</keyword>
<dbReference type="GO" id="GO:0019894">
    <property type="term" value="F:kinesin binding"/>
    <property type="evidence" value="ECO:0007669"/>
    <property type="project" value="TreeGrafter"/>
</dbReference>
<keyword evidence="4" id="KW-0802">TPR repeat</keyword>
<evidence type="ECO:0000256" key="1">
    <source>
        <dbReference type="ARBA" id="ARBA00004496"/>
    </source>
</evidence>
<comment type="caution">
    <text evidence="5">The sequence shown here is derived from an EMBL/GenBank/DDBJ whole genome shotgun (WGS) entry which is preliminary data.</text>
</comment>
<evidence type="ECO:0000313" key="5">
    <source>
        <dbReference type="EMBL" id="RUP46356.1"/>
    </source>
</evidence>
<name>A0A433D685_9FUNG</name>
<gene>
    <name evidence="5" type="ORF">BC936DRAFT_147051</name>
</gene>
<evidence type="ECO:0000256" key="3">
    <source>
        <dbReference type="ARBA" id="ARBA00022737"/>
    </source>
</evidence>
<dbReference type="Proteomes" id="UP000268093">
    <property type="component" value="Unassembled WGS sequence"/>
</dbReference>
<evidence type="ECO:0000313" key="6">
    <source>
        <dbReference type="Proteomes" id="UP000268093"/>
    </source>
</evidence>
<dbReference type="SUPFAM" id="SSF48452">
    <property type="entry name" value="TPR-like"/>
    <property type="match status" value="1"/>
</dbReference>
<proteinExistence type="predicted"/>
<dbReference type="InterPro" id="IPR002151">
    <property type="entry name" value="Kinesin_light"/>
</dbReference>
<dbReference type="Gene3D" id="1.25.40.10">
    <property type="entry name" value="Tetratricopeptide repeat domain"/>
    <property type="match status" value="1"/>
</dbReference>
<reference evidence="5 6" key="1">
    <citation type="journal article" date="2018" name="New Phytol.">
        <title>Phylogenomics of Endogonaceae and evolution of mycorrhizas within Mucoromycota.</title>
        <authorList>
            <person name="Chang Y."/>
            <person name="Desiro A."/>
            <person name="Na H."/>
            <person name="Sandor L."/>
            <person name="Lipzen A."/>
            <person name="Clum A."/>
            <person name="Barry K."/>
            <person name="Grigoriev I.V."/>
            <person name="Martin F.M."/>
            <person name="Stajich J.E."/>
            <person name="Smith M.E."/>
            <person name="Bonito G."/>
            <person name="Spatafora J.W."/>
        </authorList>
    </citation>
    <scope>NUCLEOTIDE SEQUENCE [LARGE SCALE GENOMIC DNA]</scope>
    <source>
        <strain evidence="5 6">GMNB39</strain>
    </source>
</reference>
<comment type="subcellular location">
    <subcellularLocation>
        <location evidence="1">Cytoplasm</location>
    </subcellularLocation>
</comment>
<organism evidence="5 6">
    <name type="scientific">Jimgerdemannia flammicorona</name>
    <dbReference type="NCBI Taxonomy" id="994334"/>
    <lineage>
        <taxon>Eukaryota</taxon>
        <taxon>Fungi</taxon>
        <taxon>Fungi incertae sedis</taxon>
        <taxon>Mucoromycota</taxon>
        <taxon>Mucoromycotina</taxon>
        <taxon>Endogonomycetes</taxon>
        <taxon>Endogonales</taxon>
        <taxon>Endogonaceae</taxon>
        <taxon>Jimgerdemannia</taxon>
    </lineage>
</organism>
<evidence type="ECO:0000256" key="4">
    <source>
        <dbReference type="ARBA" id="ARBA00022803"/>
    </source>
</evidence>
<sequence>MSAETHVLLVSLLNQTTWYLMNNSIYQDTKELSQMAISISEAKLGMNNSTTALSLSNLACLYYSQGKYNKVELLYKWALTIHKKMLGSKYSDTAITLV</sequence>
<dbReference type="GO" id="GO:0007018">
    <property type="term" value="P:microtubule-based movement"/>
    <property type="evidence" value="ECO:0007669"/>
    <property type="project" value="TreeGrafter"/>
</dbReference>
<evidence type="ECO:0008006" key="7">
    <source>
        <dbReference type="Google" id="ProtNLM"/>
    </source>
</evidence>
<dbReference type="PANTHER" id="PTHR45783:SF3">
    <property type="entry name" value="KINESIN LIGHT CHAIN"/>
    <property type="match status" value="1"/>
</dbReference>
<keyword evidence="3" id="KW-0677">Repeat</keyword>
<dbReference type="GO" id="GO:0005737">
    <property type="term" value="C:cytoplasm"/>
    <property type="evidence" value="ECO:0007669"/>
    <property type="project" value="UniProtKB-SubCell"/>
</dbReference>
<protein>
    <recommendedName>
        <fullName evidence="7">Kinesin light chain</fullName>
    </recommendedName>
</protein>
<dbReference type="PANTHER" id="PTHR45783">
    <property type="entry name" value="KINESIN LIGHT CHAIN"/>
    <property type="match status" value="1"/>
</dbReference>
<dbReference type="EMBL" id="RBNI01005976">
    <property type="protein sequence ID" value="RUP46356.1"/>
    <property type="molecule type" value="Genomic_DNA"/>
</dbReference>